<name>A0A9P4JY75_9PLEO</name>
<dbReference type="EMBL" id="ML986798">
    <property type="protein sequence ID" value="KAF2258005.1"/>
    <property type="molecule type" value="Genomic_DNA"/>
</dbReference>
<reference evidence="3" key="1">
    <citation type="journal article" date="2020" name="Stud. Mycol.">
        <title>101 Dothideomycetes genomes: A test case for predicting lifestyles and emergence of pathogens.</title>
        <authorList>
            <person name="Haridas S."/>
            <person name="Albert R."/>
            <person name="Binder M."/>
            <person name="Bloem J."/>
            <person name="LaButti K."/>
            <person name="Salamov A."/>
            <person name="Andreopoulos B."/>
            <person name="Baker S."/>
            <person name="Barry K."/>
            <person name="Bills G."/>
            <person name="Bluhm B."/>
            <person name="Cannon C."/>
            <person name="Castanera R."/>
            <person name="Culley D."/>
            <person name="Daum C."/>
            <person name="Ezra D."/>
            <person name="Gonzalez J."/>
            <person name="Henrissat B."/>
            <person name="Kuo A."/>
            <person name="Liang C."/>
            <person name="Lipzen A."/>
            <person name="Lutzoni F."/>
            <person name="Magnuson J."/>
            <person name="Mondo S."/>
            <person name="Nolan M."/>
            <person name="Ohm R."/>
            <person name="Pangilinan J."/>
            <person name="Park H.-J."/>
            <person name="Ramirez L."/>
            <person name="Alfaro M."/>
            <person name="Sun H."/>
            <person name="Tritt A."/>
            <person name="Yoshinaga Y."/>
            <person name="Zwiers L.-H."/>
            <person name="Turgeon B."/>
            <person name="Goodwin S."/>
            <person name="Spatafora J."/>
            <person name="Crous P."/>
            <person name="Grigoriev I."/>
        </authorList>
    </citation>
    <scope>NUCLEOTIDE SEQUENCE [LARGE SCALE GENOMIC DNA]</scope>
    <source>
        <strain evidence="3">CBS 304.66</strain>
    </source>
</reference>
<feature type="region of interest" description="Disordered" evidence="1">
    <location>
        <begin position="1"/>
        <end position="99"/>
    </location>
</feature>
<feature type="compositionally biased region" description="Polar residues" evidence="1">
    <location>
        <begin position="7"/>
        <end position="16"/>
    </location>
</feature>
<dbReference type="AlphaFoldDB" id="A0A9P4JY75"/>
<feature type="compositionally biased region" description="Low complexity" evidence="1">
    <location>
        <begin position="88"/>
        <end position="99"/>
    </location>
</feature>
<feature type="compositionally biased region" description="Polar residues" evidence="1">
    <location>
        <begin position="30"/>
        <end position="46"/>
    </location>
</feature>
<gene>
    <name evidence="2" type="ORF">CC78DRAFT_549467</name>
</gene>
<proteinExistence type="predicted"/>
<feature type="region of interest" description="Disordered" evidence="1">
    <location>
        <begin position="298"/>
        <end position="317"/>
    </location>
</feature>
<protein>
    <submittedName>
        <fullName evidence="2">Uncharacterized protein</fullName>
    </submittedName>
</protein>
<sequence>MSAEVMSLSSTGTPENQRIKDAMSFEILLSSPSKGAGASSTTTEVSDTGKTDDNDGGLIETIPDEAMKDSPLTPTPSNRDREPEVGDDATIPDAADTAPITATSTADALVVREFVCMNDEFSECRTGQYTLSLSRKVISNHFGRNKGCTRQIHDWPLFCRKHYQRATYKPDLWQRRKINLIARQLDVIENLHPGTTYDVSLKKSEMNRLNEYARKVSAGIPAGEAEAAVAPDAEVKAFQAPISVLRELQLYLGEKKLEDVKEIVALILDMLKKGETKEVPSIEFLPFFPGTRKATTKFTDKSSVSKKGAIKKPSRKN</sequence>
<accession>A0A9P4JY75</accession>
<comment type="caution">
    <text evidence="2">The sequence shown here is derived from an EMBL/GenBank/DDBJ whole genome shotgun (WGS) entry which is preliminary data.</text>
</comment>
<evidence type="ECO:0000313" key="2">
    <source>
        <dbReference type="EMBL" id="KAF2258005.1"/>
    </source>
</evidence>
<dbReference type="OrthoDB" id="4161595at2759"/>
<evidence type="ECO:0000313" key="3">
    <source>
        <dbReference type="Proteomes" id="UP000800093"/>
    </source>
</evidence>
<evidence type="ECO:0000256" key="1">
    <source>
        <dbReference type="SAM" id="MobiDB-lite"/>
    </source>
</evidence>
<keyword evidence="3" id="KW-1185">Reference proteome</keyword>
<organism evidence="2 3">
    <name type="scientific">Lojkania enalia</name>
    <dbReference type="NCBI Taxonomy" id="147567"/>
    <lineage>
        <taxon>Eukaryota</taxon>
        <taxon>Fungi</taxon>
        <taxon>Dikarya</taxon>
        <taxon>Ascomycota</taxon>
        <taxon>Pezizomycotina</taxon>
        <taxon>Dothideomycetes</taxon>
        <taxon>Pleosporomycetidae</taxon>
        <taxon>Pleosporales</taxon>
        <taxon>Pleosporales incertae sedis</taxon>
        <taxon>Lojkania</taxon>
    </lineage>
</organism>
<feature type="compositionally biased region" description="Basic residues" evidence="1">
    <location>
        <begin position="308"/>
        <end position="317"/>
    </location>
</feature>
<dbReference type="Proteomes" id="UP000800093">
    <property type="component" value="Unassembled WGS sequence"/>
</dbReference>